<name>A0A4R0MMT8_9SPHI</name>
<feature type="transmembrane region" description="Helical" evidence="1">
    <location>
        <begin position="48"/>
        <end position="68"/>
    </location>
</feature>
<feature type="transmembrane region" description="Helical" evidence="1">
    <location>
        <begin position="20"/>
        <end position="36"/>
    </location>
</feature>
<feature type="transmembrane region" description="Helical" evidence="1">
    <location>
        <begin position="104"/>
        <end position="122"/>
    </location>
</feature>
<evidence type="ECO:0000313" key="2">
    <source>
        <dbReference type="EMBL" id="TCC87923.1"/>
    </source>
</evidence>
<evidence type="ECO:0000313" key="3">
    <source>
        <dbReference type="Proteomes" id="UP000292884"/>
    </source>
</evidence>
<reference evidence="2 3" key="1">
    <citation type="submission" date="2019-02" db="EMBL/GenBank/DDBJ databases">
        <title>Pedobacter sp. RP-1-13 sp. nov., isolated from Arctic soil.</title>
        <authorList>
            <person name="Dahal R.H."/>
        </authorList>
    </citation>
    <scope>NUCLEOTIDE SEQUENCE [LARGE SCALE GENOMIC DNA]</scope>
    <source>
        <strain evidence="2 3">RP-1-13</strain>
    </source>
</reference>
<dbReference type="AlphaFoldDB" id="A0A4R0MMT8"/>
<dbReference type="RefSeq" id="WP_131554888.1">
    <property type="nucleotide sequence ID" value="NZ_SJSK01000006.1"/>
</dbReference>
<sequence length="165" mass="18439">MDILKLSTDWARAEVFSSKITLLLSLLFFLAAFGFWQLGKTSMAKAFIWPMLVAGVLIVAVAAGLYFANKPRIAQFETAYTTDAKAFVQAETERTAKSQNDFTLVFKVLPLIILVAVLLIFFVNTPLWRAIGITTIALMTILMFIDSNTNARNTVYHQQLIALIK</sequence>
<keyword evidence="3" id="KW-1185">Reference proteome</keyword>
<dbReference type="EMBL" id="SJSK01000006">
    <property type="protein sequence ID" value="TCC87923.1"/>
    <property type="molecule type" value="Genomic_DNA"/>
</dbReference>
<accession>A0A4R0MMT8</accession>
<organism evidence="2 3">
    <name type="scientific">Pedobacter frigiditerrae</name>
    <dbReference type="NCBI Taxonomy" id="2530452"/>
    <lineage>
        <taxon>Bacteria</taxon>
        <taxon>Pseudomonadati</taxon>
        <taxon>Bacteroidota</taxon>
        <taxon>Sphingobacteriia</taxon>
        <taxon>Sphingobacteriales</taxon>
        <taxon>Sphingobacteriaceae</taxon>
        <taxon>Pedobacter</taxon>
    </lineage>
</organism>
<dbReference type="Proteomes" id="UP000292884">
    <property type="component" value="Unassembled WGS sequence"/>
</dbReference>
<dbReference type="OrthoDB" id="7868084at2"/>
<keyword evidence="1" id="KW-1133">Transmembrane helix</keyword>
<keyword evidence="1" id="KW-0812">Transmembrane</keyword>
<feature type="transmembrane region" description="Helical" evidence="1">
    <location>
        <begin position="128"/>
        <end position="145"/>
    </location>
</feature>
<keyword evidence="1" id="KW-0472">Membrane</keyword>
<proteinExistence type="predicted"/>
<comment type="caution">
    <text evidence="2">The sequence shown here is derived from an EMBL/GenBank/DDBJ whole genome shotgun (WGS) entry which is preliminary data.</text>
</comment>
<protein>
    <submittedName>
        <fullName evidence="2">Uncharacterized protein</fullName>
    </submittedName>
</protein>
<evidence type="ECO:0000256" key="1">
    <source>
        <dbReference type="SAM" id="Phobius"/>
    </source>
</evidence>
<gene>
    <name evidence="2" type="ORF">EZ428_19510</name>
</gene>